<feature type="compositionally biased region" description="Polar residues" evidence="2">
    <location>
        <begin position="1279"/>
        <end position="1305"/>
    </location>
</feature>
<dbReference type="CDD" id="cd06789">
    <property type="entry name" value="PDZ_AFDN-like"/>
    <property type="match status" value="1"/>
</dbReference>
<evidence type="ECO:0000259" key="3">
    <source>
        <dbReference type="PROSITE" id="PS50106"/>
    </source>
</evidence>
<feature type="compositionally biased region" description="Basic and acidic residues" evidence="2">
    <location>
        <begin position="2112"/>
        <end position="2131"/>
    </location>
</feature>
<feature type="domain" description="Dilute" evidence="5">
    <location>
        <begin position="573"/>
        <end position="853"/>
    </location>
</feature>
<feature type="region of interest" description="Disordered" evidence="2">
    <location>
        <begin position="2254"/>
        <end position="2275"/>
    </location>
</feature>
<accession>A0A8B7YBN7</accession>
<feature type="region of interest" description="Disordered" evidence="2">
    <location>
        <begin position="150"/>
        <end position="184"/>
    </location>
</feature>
<dbReference type="SMART" id="SM01132">
    <property type="entry name" value="DIL"/>
    <property type="match status" value="1"/>
</dbReference>
<dbReference type="SUPFAM" id="SSF54236">
    <property type="entry name" value="Ubiquitin-like"/>
    <property type="match status" value="2"/>
</dbReference>
<dbReference type="Pfam" id="PF00595">
    <property type="entry name" value="PDZ"/>
    <property type="match status" value="1"/>
</dbReference>
<feature type="region of interest" description="Disordered" evidence="2">
    <location>
        <begin position="1169"/>
        <end position="1410"/>
    </location>
</feature>
<evidence type="ECO:0000313" key="6">
    <source>
        <dbReference type="Proteomes" id="UP000694845"/>
    </source>
</evidence>
<dbReference type="InterPro" id="IPR036034">
    <property type="entry name" value="PDZ_sf"/>
</dbReference>
<dbReference type="InterPro" id="IPR037977">
    <property type="entry name" value="CBD_Afadin"/>
</dbReference>
<feature type="compositionally biased region" description="Basic and acidic residues" evidence="2">
    <location>
        <begin position="658"/>
        <end position="682"/>
    </location>
</feature>
<feature type="compositionally biased region" description="Basic and acidic residues" evidence="2">
    <location>
        <begin position="1953"/>
        <end position="1994"/>
    </location>
</feature>
<dbReference type="SUPFAM" id="SSF50156">
    <property type="entry name" value="PDZ domain-like"/>
    <property type="match status" value="1"/>
</dbReference>
<dbReference type="GO" id="GO:0032880">
    <property type="term" value="P:regulation of protein localization"/>
    <property type="evidence" value="ECO:0007669"/>
    <property type="project" value="TreeGrafter"/>
</dbReference>
<evidence type="ECO:0000256" key="2">
    <source>
        <dbReference type="SAM" id="MobiDB-lite"/>
    </source>
</evidence>
<dbReference type="GO" id="GO:0007155">
    <property type="term" value="P:cell adhesion"/>
    <property type="evidence" value="ECO:0007669"/>
    <property type="project" value="UniProtKB-KW"/>
</dbReference>
<dbReference type="PROSITE" id="PS50200">
    <property type="entry name" value="RA"/>
    <property type="match status" value="2"/>
</dbReference>
<feature type="compositionally biased region" description="Pro residues" evidence="2">
    <location>
        <begin position="2136"/>
        <end position="2147"/>
    </location>
</feature>
<dbReference type="PROSITE" id="PS50106">
    <property type="entry name" value="PDZ"/>
    <property type="match status" value="1"/>
</dbReference>
<name>A0A8B7YBN7_ACAPL</name>
<keyword evidence="1" id="KW-0130">Cell adhesion</keyword>
<feature type="region of interest" description="Disordered" evidence="2">
    <location>
        <begin position="1467"/>
        <end position="2224"/>
    </location>
</feature>
<feature type="compositionally biased region" description="Pro residues" evidence="2">
    <location>
        <begin position="1733"/>
        <end position="1746"/>
    </location>
</feature>
<gene>
    <name evidence="7" type="primary">LOC110978827</name>
</gene>
<feature type="region of interest" description="Disordered" evidence="2">
    <location>
        <begin position="930"/>
        <end position="1067"/>
    </location>
</feature>
<feature type="compositionally biased region" description="Polar residues" evidence="2">
    <location>
        <begin position="1905"/>
        <end position="1917"/>
    </location>
</feature>
<dbReference type="PANTHER" id="PTHR10398:SF2">
    <property type="entry name" value="AFADIN"/>
    <property type="match status" value="1"/>
</dbReference>
<feature type="compositionally biased region" description="Basic and acidic residues" evidence="2">
    <location>
        <begin position="2062"/>
        <end position="2081"/>
    </location>
</feature>
<feature type="compositionally biased region" description="Basic and acidic residues" evidence="2">
    <location>
        <begin position="1780"/>
        <end position="1803"/>
    </location>
</feature>
<dbReference type="SUPFAM" id="SSF49879">
    <property type="entry name" value="SMAD/FHA domain"/>
    <property type="match status" value="1"/>
</dbReference>
<proteinExistence type="predicted"/>
<dbReference type="CDD" id="cd01782">
    <property type="entry name" value="RA1_Afadin"/>
    <property type="match status" value="1"/>
</dbReference>
<dbReference type="Gene3D" id="3.10.20.90">
    <property type="entry name" value="Phosphatidylinositol 3-kinase Catalytic Subunit, Chain A, domain 1"/>
    <property type="match status" value="2"/>
</dbReference>
<dbReference type="InterPro" id="IPR000253">
    <property type="entry name" value="FHA_dom"/>
</dbReference>
<feature type="compositionally biased region" description="Basic and acidic residues" evidence="2">
    <location>
        <begin position="1881"/>
        <end position="1896"/>
    </location>
</feature>
<dbReference type="SMART" id="SM00228">
    <property type="entry name" value="PDZ"/>
    <property type="match status" value="1"/>
</dbReference>
<dbReference type="CDD" id="cd22711">
    <property type="entry name" value="FHA_AFDN"/>
    <property type="match status" value="1"/>
</dbReference>
<feature type="domain" description="Ras-associating" evidence="4">
    <location>
        <begin position="224"/>
        <end position="330"/>
    </location>
</feature>
<dbReference type="Gene3D" id="2.30.42.10">
    <property type="match status" value="1"/>
</dbReference>
<dbReference type="Gene3D" id="2.60.200.20">
    <property type="match status" value="1"/>
</dbReference>
<dbReference type="CDD" id="cd01781">
    <property type="entry name" value="RA2_Afadin"/>
    <property type="match status" value="1"/>
</dbReference>
<feature type="compositionally biased region" description="Basic and acidic residues" evidence="2">
    <location>
        <begin position="1467"/>
        <end position="1616"/>
    </location>
</feature>
<feature type="compositionally biased region" description="Polar residues" evidence="2">
    <location>
        <begin position="1940"/>
        <end position="1952"/>
    </location>
</feature>
<evidence type="ECO:0000256" key="1">
    <source>
        <dbReference type="ARBA" id="ARBA00022889"/>
    </source>
</evidence>
<dbReference type="InterPro" id="IPR008984">
    <property type="entry name" value="SMAD_FHA_dom_sf"/>
</dbReference>
<dbReference type="CTD" id="4301"/>
<feature type="compositionally biased region" description="Pro residues" evidence="2">
    <location>
        <begin position="1044"/>
        <end position="1055"/>
    </location>
</feature>
<dbReference type="InterPro" id="IPR002710">
    <property type="entry name" value="Dilute_dom"/>
</dbReference>
<feature type="compositionally biased region" description="Pro residues" evidence="2">
    <location>
        <begin position="2190"/>
        <end position="2204"/>
    </location>
</feature>
<feature type="compositionally biased region" description="Low complexity" evidence="2">
    <location>
        <begin position="1182"/>
        <end position="1194"/>
    </location>
</feature>
<feature type="compositionally biased region" description="Basic and acidic residues" evidence="2">
    <location>
        <begin position="2004"/>
        <end position="2025"/>
    </location>
</feature>
<feature type="compositionally biased region" description="Basic and acidic residues" evidence="2">
    <location>
        <begin position="1237"/>
        <end position="1246"/>
    </location>
</feature>
<feature type="compositionally biased region" description="Basic and acidic residues" evidence="2">
    <location>
        <begin position="1345"/>
        <end position="1410"/>
    </location>
</feature>
<feature type="domain" description="PDZ" evidence="3">
    <location>
        <begin position="1070"/>
        <end position="1157"/>
    </location>
</feature>
<evidence type="ECO:0000313" key="7">
    <source>
        <dbReference type="RefSeq" id="XP_022089800.1"/>
    </source>
</evidence>
<dbReference type="GeneID" id="110978827"/>
<dbReference type="Pfam" id="PF00788">
    <property type="entry name" value="RA"/>
    <property type="match status" value="2"/>
</dbReference>
<feature type="compositionally biased region" description="Acidic residues" evidence="2">
    <location>
        <begin position="2026"/>
        <end position="2036"/>
    </location>
</feature>
<feature type="compositionally biased region" description="Polar residues" evidence="2">
    <location>
        <begin position="1617"/>
        <end position="1628"/>
    </location>
</feature>
<dbReference type="CDD" id="cd15471">
    <property type="entry name" value="Myo5p-like_CBD_afadin"/>
    <property type="match status" value="1"/>
</dbReference>
<dbReference type="GO" id="GO:0007165">
    <property type="term" value="P:signal transduction"/>
    <property type="evidence" value="ECO:0007669"/>
    <property type="project" value="InterPro"/>
</dbReference>
<feature type="compositionally biased region" description="Polar residues" evidence="2">
    <location>
        <begin position="1674"/>
        <end position="1700"/>
    </location>
</feature>
<dbReference type="InterPro" id="IPR000159">
    <property type="entry name" value="RA_dom"/>
</dbReference>
<feature type="compositionally biased region" description="Basic and acidic residues" evidence="2">
    <location>
        <begin position="1058"/>
        <end position="1067"/>
    </location>
</feature>
<feature type="compositionally biased region" description="Basic and acidic residues" evidence="2">
    <location>
        <begin position="157"/>
        <end position="184"/>
    </location>
</feature>
<sequence>MFRRGRQEDRLRLKRDIDLWNASRLDLFEISEPDENLEFFGVMRFFYQEEGDKVTSKCIRVSSSANTTDVINTLIEKFHPDMRMLSIPDYIVVEVHANCEERVLGKDEHPLKVQLNWSEDLREGRFLLKMASDTTKVNLYGVDAPPQQFKRKLSKREKKEQKKKEKEAKLRSKNDTEESKTEKLYKDLSKSRFTRTISNPEMVMKRQRQKKLEQMERFKNRPQSGGALKIYAHSLFPEVPYKTLLVDVDRTSDTIVKEALEKFGKPKENPQDFCLVKVVVPPKEDPTTYIEKGGWGKEHIMDDDESPLEAVMRWPESRGELIFELKLRPSDYQPRLKKRQGKDNLQSPRLPPERLPYFLELNEDGTDIIDYKPKRCRLQENVTEVGSEQVVSNTGQYLQLFSLGIQPRHCVVANMEGVVTVTPTSPESETYVNGHRIYETTMLQHGAVVRFGRQACFRFCDPEVEDPDWAKREQKSDNFETTFDVDGKVETNAGQMEKRTKPPEVLPATLEFKEAAEDKFLTTFIRDVNGASIYFKLAPTYTLYLGCRFRLSKLYRPEMGPTERAQRLTAFLNKTADLIDRTVAEHHQIAGVLAFWLANASEFLHFIKEDQDLSSISQDAQDILQECIQQIFRHLVHSIQVEMNMNLSAFLDPSADADAEKDMSTDDDKSNDSWREGSKDNPLRISARWLNPPNRGPPQTRPNIGDVVHIFHSVMTLLRRCRVNAGLTIQLFSQLFHFVGAWVFNKLVAHPQLRLCHRDSAAMLHHRLNRINAWAEKQGLELAAEAHMAKITQALQLLMAPKDSRDALNAACSQCFQLNSRQLRALLENYIPSHNERHIPNDAIMKVVSIAQSTNDEPSTDSRPVPLEEDPELRLALIVPEDGYSCEIVKNIPNGLQEFLEPLMRAGLARLTVNPTSSGDWTVYLYGHNQSMDQGQPRHIQPQHAPPTQKQQQQAPPQQQHAPTQLQQRQQQVPPELQQQRQQAPPQLQQQQAPLQQQRQQAPPQLQQRQQHMPPELQQQRQQAPPLLQQQQQASPQQQKQAPPMSPVMVKPPPQVRADAKAPPGKEPEIFTIQLNKGGSRMGLSIIAAKGVGQEKIGVYVKAVVPGAAAHKDGRIKAGDQILEVDGNSLVGLNQEQAAVYLVKTGQIVTLKIAEQGAIFHGLAEILSQPSPPMQRANKGAQPPTSTQSSQPQTRPKSEDMSQVMSPPQMAEPGGRYPESREWPTQRDVPAAAPRLGRYEMSKADYARSSPNLREEPRQRIQSDRDLYATVNKDPYKRATSNTNLKGQHPASQQMYQRSKSTSNLDPEPEMTNRDLSRSAVSQANVRAPPPGGIQVMGGPIPAPRLKDLHSVSEAEPKTKEEIAREEQAQRAKEERERQERTRQEKLEEDRQREEMEREERIRHERLREQQLQEERLKEERLREERLREERLREERLREERLREERLREERAKAEQLRIQRLREERAKEERLREERARQERAREERAREERARLEKAREERLREERAREERLREERAREERLKEERAREERLREERAREERLREERAREERLREERARKEEERLKEERAREEMARIERLREERAREEQAQEEKMRAEREKEIRVREEQDKIYRQNEYRQQLPPSQYQSGPRDYYNPNYQYPPNEPRELQYQDRPPYGWEGNRDEMAKPAPAPRTSVSQDNRYNPQPNYTPISSQHQQMYQSAPFYSISDNQRNTDTPPPPPPPEGYDTLISDFPPPPVDLPPPPPEADFQQELPPPPPPSSQLRDGSQSLPPGAMQQYHLWHEQEKRRIQEEHEQRMREKRAFVDAQRQAYQDSKHQQEQMHQVQQERPTYASLPRQGRINKQSSFNRDMTPSGSDQQRPELQRQNSGPKPVPIPRAPVRKHSEDEPSRPRSEHYPSEAMPQSPRPLSQNYDAPSQQRETRPLGPDARYPLNSEDIGPNLSGQGKWSATLDTHTSHEDLKGPSPWKREEREKWEQWHEQQKKMAREQAIEELTRQENLTPQQQEKLRKLRMEQEFQRRLEESRQENDEEEAEDEEEASKRREQFEMVQAQAEHLMQQMASRPQEDDYFQRKKEHRQLRQAEQDQFMRQIDGNQGLQRQEEEMQRRHTLQRLEYQRREAEIEQERRRIEEQLSFKPNNPPVPPSPHQPPSNDSNVVHTKVNVSYVPGPEKTYLSPTSERAPPPRNNQRTQKPPPPTQPKPKPPIAPKKFAVQAGKANGRGPASNYAAVGPIPYSANTSTISQIPMQENSAYEPAIEYNHSPTPNNQPSPYQYATPENSQNLNTFKAADTPAVIGAQEVYRDPRERLLASKQANSEGPAIEKMSFRDKMKMFTEDSPVKKTKASKWEREFVAQNPHLNST</sequence>
<dbReference type="GO" id="GO:0050839">
    <property type="term" value="F:cell adhesion molecule binding"/>
    <property type="evidence" value="ECO:0007669"/>
    <property type="project" value="TreeGrafter"/>
</dbReference>
<organism evidence="6 7">
    <name type="scientific">Acanthaster planci</name>
    <name type="common">Crown-of-thorns starfish</name>
    <dbReference type="NCBI Taxonomy" id="133434"/>
    <lineage>
        <taxon>Eukaryota</taxon>
        <taxon>Metazoa</taxon>
        <taxon>Echinodermata</taxon>
        <taxon>Eleutherozoa</taxon>
        <taxon>Asterozoa</taxon>
        <taxon>Asteroidea</taxon>
        <taxon>Valvatacea</taxon>
        <taxon>Valvatida</taxon>
        <taxon>Acanthasteridae</taxon>
        <taxon>Acanthaster</taxon>
    </lineage>
</organism>
<reference evidence="7" key="1">
    <citation type="submission" date="2025-08" db="UniProtKB">
        <authorList>
            <consortium name="RefSeq"/>
        </authorList>
    </citation>
    <scope>IDENTIFICATION</scope>
</reference>
<feature type="region of interest" description="Disordered" evidence="2">
    <location>
        <begin position="658"/>
        <end position="703"/>
    </location>
</feature>
<dbReference type="KEGG" id="aplc:110978827"/>
<feature type="compositionally biased region" description="Low complexity" evidence="2">
    <location>
        <begin position="942"/>
        <end position="1043"/>
    </location>
</feature>
<feature type="compositionally biased region" description="Polar residues" evidence="2">
    <location>
        <begin position="1840"/>
        <end position="1857"/>
    </location>
</feature>
<dbReference type="InterPro" id="IPR001478">
    <property type="entry name" value="PDZ"/>
</dbReference>
<feature type="compositionally biased region" description="Basic and acidic residues" evidence="2">
    <location>
        <begin position="1253"/>
        <end position="1267"/>
    </location>
</feature>
<dbReference type="Pfam" id="PF00498">
    <property type="entry name" value="FHA"/>
    <property type="match status" value="1"/>
</dbReference>
<dbReference type="Proteomes" id="UP000694845">
    <property type="component" value="Unplaced"/>
</dbReference>
<dbReference type="Pfam" id="PF01843">
    <property type="entry name" value="DIL"/>
    <property type="match status" value="1"/>
</dbReference>
<dbReference type="InterPro" id="IPR028842">
    <property type="entry name" value="Afadin"/>
</dbReference>
<dbReference type="OrthoDB" id="6260541at2759"/>
<feature type="compositionally biased region" description="Polar residues" evidence="2">
    <location>
        <begin position="2258"/>
        <end position="2275"/>
    </location>
</feature>
<dbReference type="PROSITE" id="PS51126">
    <property type="entry name" value="DILUTE"/>
    <property type="match status" value="1"/>
</dbReference>
<evidence type="ECO:0000259" key="4">
    <source>
        <dbReference type="PROSITE" id="PS50200"/>
    </source>
</evidence>
<dbReference type="GO" id="GO:0005912">
    <property type="term" value="C:adherens junction"/>
    <property type="evidence" value="ECO:0007669"/>
    <property type="project" value="TreeGrafter"/>
</dbReference>
<dbReference type="SMART" id="SM00314">
    <property type="entry name" value="RA"/>
    <property type="match status" value="2"/>
</dbReference>
<dbReference type="InterPro" id="IPR029071">
    <property type="entry name" value="Ubiquitin-like_domsf"/>
</dbReference>
<keyword evidence="6" id="KW-1185">Reference proteome</keyword>
<protein>
    <submittedName>
        <fullName evidence="7">Afadin-like isoform X1</fullName>
    </submittedName>
</protein>
<feature type="domain" description="Ras-associating" evidence="4">
    <location>
        <begin position="39"/>
        <end position="133"/>
    </location>
</feature>
<evidence type="ECO:0000259" key="5">
    <source>
        <dbReference type="PROSITE" id="PS51126"/>
    </source>
</evidence>
<dbReference type="PANTHER" id="PTHR10398">
    <property type="entry name" value="AFADIN"/>
    <property type="match status" value="1"/>
</dbReference>
<feature type="compositionally biased region" description="Polar residues" evidence="2">
    <location>
        <begin position="1761"/>
        <end position="1770"/>
    </location>
</feature>
<dbReference type="RefSeq" id="XP_022089800.1">
    <property type="nucleotide sequence ID" value="XM_022234108.1"/>
</dbReference>